<dbReference type="EMBL" id="FOTS01000033">
    <property type="protein sequence ID" value="SFM01861.1"/>
    <property type="molecule type" value="Genomic_DNA"/>
</dbReference>
<dbReference type="InterPro" id="IPR008979">
    <property type="entry name" value="Galactose-bd-like_sf"/>
</dbReference>
<dbReference type="GO" id="GO:0102210">
    <property type="term" value="F:rhamnogalacturonan endolyase activity"/>
    <property type="evidence" value="ECO:0007669"/>
    <property type="project" value="UniProtKB-EC"/>
</dbReference>
<evidence type="ECO:0000256" key="3">
    <source>
        <dbReference type="ARBA" id="ARBA00010418"/>
    </source>
</evidence>
<dbReference type="InterPro" id="IPR029411">
    <property type="entry name" value="RG-lyase_III"/>
</dbReference>
<accession>A0A1I4MF52</accession>
<dbReference type="SUPFAM" id="SSF49452">
    <property type="entry name" value="Starch-binding domain-like"/>
    <property type="match status" value="1"/>
</dbReference>
<keyword evidence="7 10" id="KW-0456">Lyase</keyword>
<evidence type="ECO:0000256" key="5">
    <source>
        <dbReference type="ARBA" id="ARBA00022525"/>
    </source>
</evidence>
<dbReference type="Proteomes" id="UP000199520">
    <property type="component" value="Unassembled WGS sequence"/>
</dbReference>
<proteinExistence type="inferred from homology"/>
<evidence type="ECO:0000256" key="1">
    <source>
        <dbReference type="ARBA" id="ARBA00001324"/>
    </source>
</evidence>
<dbReference type="Gene3D" id="2.60.120.260">
    <property type="entry name" value="Galactose-binding domain-like"/>
    <property type="match status" value="1"/>
</dbReference>
<dbReference type="GO" id="GO:0005975">
    <property type="term" value="P:carbohydrate metabolic process"/>
    <property type="evidence" value="ECO:0007669"/>
    <property type="project" value="InterPro"/>
</dbReference>
<evidence type="ECO:0000259" key="8">
    <source>
        <dbReference type="Pfam" id="PF14683"/>
    </source>
</evidence>
<dbReference type="InterPro" id="IPR013784">
    <property type="entry name" value="Carb-bd-like_fold"/>
</dbReference>
<evidence type="ECO:0000259" key="9">
    <source>
        <dbReference type="Pfam" id="PF14686"/>
    </source>
</evidence>
<evidence type="ECO:0000313" key="10">
    <source>
        <dbReference type="EMBL" id="SFM01861.1"/>
    </source>
</evidence>
<dbReference type="Gene3D" id="2.60.40.1120">
    <property type="entry name" value="Carboxypeptidase-like, regulatory domain"/>
    <property type="match status" value="1"/>
</dbReference>
<keyword evidence="11" id="KW-1185">Reference proteome</keyword>
<dbReference type="SUPFAM" id="SSF74650">
    <property type="entry name" value="Galactose mutarotase-like"/>
    <property type="match status" value="1"/>
</dbReference>
<name>A0A1I4MF52_9FIRM</name>
<dbReference type="RefSeq" id="WP_175490591.1">
    <property type="nucleotide sequence ID" value="NZ_FOTS01000033.1"/>
</dbReference>
<reference evidence="11" key="1">
    <citation type="submission" date="2016-10" db="EMBL/GenBank/DDBJ databases">
        <authorList>
            <person name="Varghese N."/>
            <person name="Submissions S."/>
        </authorList>
    </citation>
    <scope>NUCLEOTIDE SEQUENCE [LARGE SCALE GENOMIC DNA]</scope>
    <source>
        <strain evidence="11">DSM 13327</strain>
    </source>
</reference>
<dbReference type="CDD" id="cd10320">
    <property type="entry name" value="RGL4_N"/>
    <property type="match status" value="1"/>
</dbReference>
<dbReference type="InterPro" id="IPR029413">
    <property type="entry name" value="RG-lyase_II"/>
</dbReference>
<dbReference type="EC" id="4.2.2.23" evidence="4"/>
<dbReference type="PANTHER" id="PTHR32018:SF1">
    <property type="entry name" value="RHAMNOGALACTURONAN ENDOLYASE"/>
    <property type="match status" value="1"/>
</dbReference>
<dbReference type="Pfam" id="PF14683">
    <property type="entry name" value="CBM-like"/>
    <property type="match status" value="1"/>
</dbReference>
<organism evidence="10 11">
    <name type="scientific">Pelosinus propionicus DSM 13327</name>
    <dbReference type="NCBI Taxonomy" id="1123291"/>
    <lineage>
        <taxon>Bacteria</taxon>
        <taxon>Bacillati</taxon>
        <taxon>Bacillota</taxon>
        <taxon>Negativicutes</taxon>
        <taxon>Selenomonadales</taxon>
        <taxon>Sporomusaceae</taxon>
        <taxon>Pelosinus</taxon>
    </lineage>
</organism>
<dbReference type="SUPFAM" id="SSF49785">
    <property type="entry name" value="Galactose-binding domain-like"/>
    <property type="match status" value="1"/>
</dbReference>
<dbReference type="Pfam" id="PF14686">
    <property type="entry name" value="fn3_3"/>
    <property type="match status" value="1"/>
</dbReference>
<evidence type="ECO:0000256" key="6">
    <source>
        <dbReference type="ARBA" id="ARBA00022729"/>
    </source>
</evidence>
<dbReference type="AlphaFoldDB" id="A0A1I4MF52"/>
<comment type="subcellular location">
    <subcellularLocation>
        <location evidence="2">Secreted</location>
    </subcellularLocation>
</comment>
<comment type="catalytic activity">
    <reaction evidence="1">
        <text>Endotype eliminative cleavage of L-alpha-rhamnopyranosyl-(1-&gt;4)-alpha-D-galactopyranosyluronic acid bonds of rhamnogalacturonan I domains in ramified hairy regions of pectin leaving L-rhamnopyranose at the reducing end and 4-deoxy-4,5-unsaturated D-galactopyranosyluronic acid at the non-reducing end.</text>
        <dbReference type="EC" id="4.2.2.23"/>
    </reaction>
</comment>
<keyword evidence="6" id="KW-0732">Signal</keyword>
<keyword evidence="5" id="KW-0964">Secreted</keyword>
<dbReference type="Gene3D" id="2.70.98.10">
    <property type="match status" value="1"/>
</dbReference>
<evidence type="ECO:0000313" key="11">
    <source>
        <dbReference type="Proteomes" id="UP000199520"/>
    </source>
</evidence>
<evidence type="ECO:0000256" key="2">
    <source>
        <dbReference type="ARBA" id="ARBA00004613"/>
    </source>
</evidence>
<evidence type="ECO:0000256" key="7">
    <source>
        <dbReference type="ARBA" id="ARBA00023239"/>
    </source>
</evidence>
<feature type="domain" description="Rhamnogalacturonan lyase" evidence="8">
    <location>
        <begin position="422"/>
        <end position="577"/>
    </location>
</feature>
<sequence>MVNRQRQLIKMVNGSEKMEFDVELITCGLKAKLSNGIITVEFDENAMVTSLTKNNIELVKNLSGAATDPDKDHTFYLDYHAEGKFRNITVSNLKVLKNTKDEAHIAYIDTTGLLHIEYNILMKKGESGLHSYVVAKNNTEKQFKLSELRTVYRLDSGIFDHAYNSERKGKQPVHSHLCQGKKIQDETYELPDGEEYTNGKIYSKYDYAGYYKDNPFWGQYGNGFGFWFIPVSNEYYPSGPLKQELLVHYNAIILNYMTGAHFGTGDFYVPPSWQKLYGPWYLYINCGNEEEMICDAAVKAAAEEQKWPYDWVNESLYPMIRGAVTGKLTITHKRSSNRMMVVLAKPGGDFIRQKADYIFYSQVDKNGNFKLNNVRAGTYTLYAYATQGDITSEFQKDNIVVKDVDIHLGEIIWDPVYRKNKLWQIGNANRTATGFKFGNELRNYKWHCMVPGRLDYVIGKSQESEDWYYAQAKPGDWNIRFLMKDVAAKKYYLTVAIAAATKGKIDGAEDPDVIIKVNDHVVKALSYSSDTTIYRSATQSGWYHLQEIELDAAMLHTGENIVTFTNNHSAIMYDTILLESD</sequence>
<dbReference type="CDD" id="cd10317">
    <property type="entry name" value="RGL4_C"/>
    <property type="match status" value="1"/>
</dbReference>
<dbReference type="PANTHER" id="PTHR32018">
    <property type="entry name" value="RHAMNOGALACTURONATE LYASE FAMILY PROTEIN"/>
    <property type="match status" value="1"/>
</dbReference>
<evidence type="ECO:0000256" key="4">
    <source>
        <dbReference type="ARBA" id="ARBA00012437"/>
    </source>
</evidence>
<dbReference type="CDD" id="cd10316">
    <property type="entry name" value="RGL4_M"/>
    <property type="match status" value="1"/>
</dbReference>
<comment type="similarity">
    <text evidence="3">Belongs to the polysaccharide lyase 4 family.</text>
</comment>
<dbReference type="GO" id="GO:0030246">
    <property type="term" value="F:carbohydrate binding"/>
    <property type="evidence" value="ECO:0007669"/>
    <property type="project" value="InterPro"/>
</dbReference>
<dbReference type="GO" id="GO:0005576">
    <property type="term" value="C:extracellular region"/>
    <property type="evidence" value="ECO:0007669"/>
    <property type="project" value="UniProtKB-SubCell"/>
</dbReference>
<dbReference type="InterPro" id="IPR011013">
    <property type="entry name" value="Gal_mutarotase_sf_dom"/>
</dbReference>
<dbReference type="STRING" id="1123291.SAMN04490355_103312"/>
<protein>
    <recommendedName>
        <fullName evidence="4">rhamnogalacturonan endolyase</fullName>
        <ecNumber evidence="4">4.2.2.23</ecNumber>
    </recommendedName>
</protein>
<gene>
    <name evidence="10" type="ORF">SAMN04490355_103312</name>
</gene>
<dbReference type="InterPro" id="IPR051850">
    <property type="entry name" value="Polysacch_Lyase_4"/>
</dbReference>
<feature type="domain" description="Rhamnogalacturonan lyase" evidence="9">
    <location>
        <begin position="340"/>
        <end position="402"/>
    </location>
</feature>
<dbReference type="InterPro" id="IPR014718">
    <property type="entry name" value="GH-type_carb-bd"/>
</dbReference>